<feature type="transmembrane region" description="Helical" evidence="1">
    <location>
        <begin position="136"/>
        <end position="158"/>
    </location>
</feature>
<reference evidence="2 3" key="1">
    <citation type="submission" date="2016-08" db="EMBL/GenBank/DDBJ databases">
        <title>Complete genome sequence of Spiroplasma helicoides TABS-2 (DSM 22551).</title>
        <authorList>
            <person name="Shen W.-Y."/>
            <person name="Lo W.-S."/>
            <person name="Lai Y.-C."/>
            <person name="Kuo C.-H."/>
        </authorList>
    </citation>
    <scope>NUCLEOTIDE SEQUENCE [LARGE SCALE GENOMIC DNA]</scope>
    <source>
        <strain evidence="2 3">TABS-2</strain>
    </source>
</reference>
<protein>
    <recommendedName>
        <fullName evidence="4">ABC transporter permease</fullName>
    </recommendedName>
</protein>
<evidence type="ECO:0000313" key="3">
    <source>
        <dbReference type="Proteomes" id="UP000094378"/>
    </source>
</evidence>
<feature type="transmembrane region" description="Helical" evidence="1">
    <location>
        <begin position="57"/>
        <end position="76"/>
    </location>
</feature>
<keyword evidence="1" id="KW-1133">Transmembrane helix</keyword>
<feature type="transmembrane region" description="Helical" evidence="1">
    <location>
        <begin position="203"/>
        <end position="221"/>
    </location>
</feature>
<feature type="transmembrane region" description="Helical" evidence="1">
    <location>
        <begin position="228"/>
        <end position="247"/>
    </location>
</feature>
<feature type="transmembrane region" description="Helical" evidence="1">
    <location>
        <begin position="15"/>
        <end position="37"/>
    </location>
</feature>
<dbReference type="Proteomes" id="UP000094378">
    <property type="component" value="Chromosome"/>
</dbReference>
<feature type="transmembrane region" description="Helical" evidence="1">
    <location>
        <begin position="170"/>
        <end position="191"/>
    </location>
</feature>
<evidence type="ECO:0008006" key="4">
    <source>
        <dbReference type="Google" id="ProtNLM"/>
    </source>
</evidence>
<keyword evidence="1" id="KW-0472">Membrane</keyword>
<proteinExistence type="predicted"/>
<evidence type="ECO:0000256" key="1">
    <source>
        <dbReference type="SAM" id="Phobius"/>
    </source>
</evidence>
<dbReference type="KEGG" id="shj:SHELI_v1c04850"/>
<gene>
    <name evidence="2" type="ORF">SHELI_v1c04850</name>
</gene>
<accession>A0A1B3SKJ3</accession>
<dbReference type="AlphaFoldDB" id="A0A1B3SKJ3"/>
<sequence>MKTLQKKLYLIQKKLLILLMTFFVIFFIKDLTLYSIFELIGFHNTGGFYLTYSIVNYAVYLFAAFFSAYYFYYYLIVTNYNRMLMLLGVTKKEIATISFISFIIFHLTILCLGLFSNYVFYIIFKENDFITNYMFLGFNIFILTFALSGIFGLINLSIINYTGSRNKNLFIWLELIFIIIIYIIFFIVISFDSAKSFININNYYSFVIFIYSFLTFLYNGFYKYVNIIYSLLVLIPTLTYLFLRAKIISY</sequence>
<dbReference type="EMBL" id="CP017015">
    <property type="protein sequence ID" value="AOG60436.1"/>
    <property type="molecule type" value="Genomic_DNA"/>
</dbReference>
<dbReference type="RefSeq" id="WP_069116372.1">
    <property type="nucleotide sequence ID" value="NZ_CP017015.1"/>
</dbReference>
<evidence type="ECO:0000313" key="2">
    <source>
        <dbReference type="EMBL" id="AOG60436.1"/>
    </source>
</evidence>
<feature type="transmembrane region" description="Helical" evidence="1">
    <location>
        <begin position="97"/>
        <end position="124"/>
    </location>
</feature>
<keyword evidence="1" id="KW-0812">Transmembrane</keyword>
<organism evidence="2 3">
    <name type="scientific">Spiroplasma helicoides</name>
    <dbReference type="NCBI Taxonomy" id="216938"/>
    <lineage>
        <taxon>Bacteria</taxon>
        <taxon>Bacillati</taxon>
        <taxon>Mycoplasmatota</taxon>
        <taxon>Mollicutes</taxon>
        <taxon>Entomoplasmatales</taxon>
        <taxon>Spiroplasmataceae</taxon>
        <taxon>Spiroplasma</taxon>
    </lineage>
</organism>
<dbReference type="STRING" id="216938.SHELI_v1c04850"/>
<name>A0A1B3SKJ3_9MOLU</name>
<keyword evidence="3" id="KW-1185">Reference proteome</keyword>